<sequence length="63" mass="6072">MDNLDGVGVILAGSLLWLTGCGDGANPGAEAAASASSGTASATSSPEAPEAPELLEEREIDGA</sequence>
<reference evidence="2 3" key="1">
    <citation type="submission" date="2023-04" db="EMBL/GenBank/DDBJ databases">
        <title>Funneling lignin-derived compounds into biodiesel using alkali-halophilic Citricoccus sp. P2.</title>
        <authorList>
            <person name="Luo C.-B."/>
        </authorList>
    </citation>
    <scope>NUCLEOTIDE SEQUENCE [LARGE SCALE GENOMIC DNA]</scope>
    <source>
        <strain evidence="2 3">P2</strain>
    </source>
</reference>
<proteinExistence type="predicted"/>
<organism evidence="2 3">
    <name type="scientific">Citricoccus muralis</name>
    <dbReference type="NCBI Taxonomy" id="169134"/>
    <lineage>
        <taxon>Bacteria</taxon>
        <taxon>Bacillati</taxon>
        <taxon>Actinomycetota</taxon>
        <taxon>Actinomycetes</taxon>
        <taxon>Micrococcales</taxon>
        <taxon>Micrococcaceae</taxon>
        <taxon>Citricoccus</taxon>
    </lineage>
</organism>
<name>A0ABY8H6J1_9MICC</name>
<dbReference type="EMBL" id="CP121252">
    <property type="protein sequence ID" value="WFP16257.1"/>
    <property type="molecule type" value="Genomic_DNA"/>
</dbReference>
<protein>
    <submittedName>
        <fullName evidence="2">Uncharacterized protein</fullName>
    </submittedName>
</protein>
<dbReference type="RefSeq" id="WP_278157410.1">
    <property type="nucleotide sequence ID" value="NZ_CP121252.1"/>
</dbReference>
<evidence type="ECO:0000256" key="1">
    <source>
        <dbReference type="SAM" id="MobiDB-lite"/>
    </source>
</evidence>
<evidence type="ECO:0000313" key="2">
    <source>
        <dbReference type="EMBL" id="WFP16257.1"/>
    </source>
</evidence>
<gene>
    <name evidence="2" type="ORF">P8192_12840</name>
</gene>
<feature type="compositionally biased region" description="Low complexity" evidence="1">
    <location>
        <begin position="27"/>
        <end position="52"/>
    </location>
</feature>
<evidence type="ECO:0000313" key="3">
    <source>
        <dbReference type="Proteomes" id="UP001219037"/>
    </source>
</evidence>
<feature type="region of interest" description="Disordered" evidence="1">
    <location>
        <begin position="26"/>
        <end position="63"/>
    </location>
</feature>
<dbReference type="Proteomes" id="UP001219037">
    <property type="component" value="Chromosome"/>
</dbReference>
<keyword evidence="3" id="KW-1185">Reference proteome</keyword>
<accession>A0ABY8H6J1</accession>